<name>A0A5N5PX18_PANHP</name>
<sequence length="96" mass="10685">MFGSTGPRVSVAVNVPEARKPRERSGSARRGDSESSCVKRIGMKTPRARTEQGRTVHGSLQCEAVIWTVMMWQCVFTRRHRTGTSAELVTGYCGWL</sequence>
<keyword evidence="3" id="KW-1185">Reference proteome</keyword>
<protein>
    <submittedName>
        <fullName evidence="2">Uncharacterized protein</fullName>
    </submittedName>
</protein>
<proteinExistence type="predicted"/>
<dbReference type="EMBL" id="VFJC01000003">
    <property type="protein sequence ID" value="KAB5584225.1"/>
    <property type="molecule type" value="Genomic_DNA"/>
</dbReference>
<reference evidence="2 3" key="1">
    <citation type="submission" date="2019-06" db="EMBL/GenBank/DDBJ databases">
        <title>A chromosome-scale genome assembly of the striped catfish, Pangasianodon hypophthalmus.</title>
        <authorList>
            <person name="Wen M."/>
            <person name="Zahm M."/>
            <person name="Roques C."/>
            <person name="Cabau C."/>
            <person name="Klopp C."/>
            <person name="Donnadieu C."/>
            <person name="Jouanno E."/>
            <person name="Avarre J.-C."/>
            <person name="Campet M."/>
            <person name="Ha T.T.T."/>
            <person name="Dugue R."/>
            <person name="Lampietro C."/>
            <person name="Louis A."/>
            <person name="Herpin A."/>
            <person name="Echchiki A."/>
            <person name="Berthelot C."/>
            <person name="Parey E."/>
            <person name="Roest-Crollius H."/>
            <person name="Braasch I."/>
            <person name="Postlethwait J."/>
            <person name="Bobe J."/>
            <person name="Montfort J."/>
            <person name="Bouchez O."/>
            <person name="Begum T."/>
            <person name="Schartl M."/>
            <person name="Guiguen Y."/>
        </authorList>
    </citation>
    <scope>NUCLEOTIDE SEQUENCE [LARGE SCALE GENOMIC DNA]</scope>
    <source>
        <strain evidence="2 3">Indonesia</strain>
        <tissue evidence="2">Blood</tissue>
    </source>
</reference>
<feature type="compositionally biased region" description="Basic and acidic residues" evidence="1">
    <location>
        <begin position="17"/>
        <end position="33"/>
    </location>
</feature>
<gene>
    <name evidence="2" type="ORF">PHYPO_G00104950</name>
</gene>
<evidence type="ECO:0000256" key="1">
    <source>
        <dbReference type="SAM" id="MobiDB-lite"/>
    </source>
</evidence>
<evidence type="ECO:0000313" key="3">
    <source>
        <dbReference type="Proteomes" id="UP000327468"/>
    </source>
</evidence>
<feature type="region of interest" description="Disordered" evidence="1">
    <location>
        <begin position="1"/>
        <end position="40"/>
    </location>
</feature>
<organism evidence="2 3">
    <name type="scientific">Pangasianodon hypophthalmus</name>
    <name type="common">Striped catfish</name>
    <name type="synonym">Helicophagus hypophthalmus</name>
    <dbReference type="NCBI Taxonomy" id="310915"/>
    <lineage>
        <taxon>Eukaryota</taxon>
        <taxon>Metazoa</taxon>
        <taxon>Chordata</taxon>
        <taxon>Craniata</taxon>
        <taxon>Vertebrata</taxon>
        <taxon>Euteleostomi</taxon>
        <taxon>Actinopterygii</taxon>
        <taxon>Neopterygii</taxon>
        <taxon>Teleostei</taxon>
        <taxon>Ostariophysi</taxon>
        <taxon>Siluriformes</taxon>
        <taxon>Pangasiidae</taxon>
        <taxon>Pangasianodon</taxon>
    </lineage>
</organism>
<dbReference type="AlphaFoldDB" id="A0A5N5PX18"/>
<dbReference type="Proteomes" id="UP000327468">
    <property type="component" value="Chromosome 2"/>
</dbReference>
<evidence type="ECO:0000313" key="2">
    <source>
        <dbReference type="EMBL" id="KAB5584225.1"/>
    </source>
</evidence>
<accession>A0A5N5PX18</accession>
<comment type="caution">
    <text evidence="2">The sequence shown here is derived from an EMBL/GenBank/DDBJ whole genome shotgun (WGS) entry which is preliminary data.</text>
</comment>